<accession>A0A091EJT9</accession>
<feature type="domain" description="G-protein coupled receptors family 1 profile" evidence="12">
    <location>
        <begin position="67"/>
        <end position="313"/>
    </location>
</feature>
<dbReference type="PANTHER" id="PTHR26453">
    <property type="entry name" value="OLFACTORY RECEPTOR"/>
    <property type="match status" value="1"/>
</dbReference>
<keyword evidence="4 11" id="KW-0812">Transmembrane</keyword>
<feature type="transmembrane region" description="Helical" evidence="11">
    <location>
        <begin position="296"/>
        <end position="316"/>
    </location>
</feature>
<evidence type="ECO:0000256" key="3">
    <source>
        <dbReference type="ARBA" id="ARBA00022606"/>
    </source>
</evidence>
<dbReference type="FunFam" id="1.20.1070.10:FF:000008">
    <property type="entry name" value="Olfactory receptor"/>
    <property type="match status" value="1"/>
</dbReference>
<gene>
    <name evidence="13" type="ORF">H920_02771</name>
</gene>
<keyword evidence="14" id="KW-1185">Reference proteome</keyword>
<keyword evidence="5" id="KW-0552">Olfaction</keyword>
<dbReference type="InterPro" id="IPR000725">
    <property type="entry name" value="Olfact_rcpt"/>
</dbReference>
<dbReference type="GO" id="GO:0005886">
    <property type="term" value="C:plasma membrane"/>
    <property type="evidence" value="ECO:0007669"/>
    <property type="project" value="UniProtKB-SubCell"/>
</dbReference>
<feature type="transmembrane region" description="Helical" evidence="11">
    <location>
        <begin position="260"/>
        <end position="284"/>
    </location>
</feature>
<evidence type="ECO:0000256" key="4">
    <source>
        <dbReference type="ARBA" id="ARBA00022692"/>
    </source>
</evidence>
<dbReference type="eggNOG" id="ENOG502SHXQ">
    <property type="taxonomic scope" value="Eukaryota"/>
</dbReference>
<dbReference type="STRING" id="885580.ENSFDAP00000014109"/>
<keyword evidence="9 13" id="KW-0675">Receptor</keyword>
<name>A0A091EJT9_FUKDA</name>
<dbReference type="PROSITE" id="PS50262">
    <property type="entry name" value="G_PROTEIN_RECEP_F1_2"/>
    <property type="match status" value="1"/>
</dbReference>
<keyword evidence="3" id="KW-0716">Sensory transduction</keyword>
<keyword evidence="7" id="KW-0297">G-protein coupled receptor</keyword>
<evidence type="ECO:0000256" key="8">
    <source>
        <dbReference type="ARBA" id="ARBA00023136"/>
    </source>
</evidence>
<organism evidence="13 14">
    <name type="scientific">Fukomys damarensis</name>
    <name type="common">Damaraland mole rat</name>
    <name type="synonym">Cryptomys damarensis</name>
    <dbReference type="NCBI Taxonomy" id="885580"/>
    <lineage>
        <taxon>Eukaryota</taxon>
        <taxon>Metazoa</taxon>
        <taxon>Chordata</taxon>
        <taxon>Craniata</taxon>
        <taxon>Vertebrata</taxon>
        <taxon>Euteleostomi</taxon>
        <taxon>Mammalia</taxon>
        <taxon>Eutheria</taxon>
        <taxon>Euarchontoglires</taxon>
        <taxon>Glires</taxon>
        <taxon>Rodentia</taxon>
        <taxon>Hystricomorpha</taxon>
        <taxon>Bathyergidae</taxon>
        <taxon>Fukomys</taxon>
    </lineage>
</organism>
<comment type="subcellular location">
    <subcellularLocation>
        <location evidence="1">Cell membrane</location>
        <topology evidence="1">Multi-pass membrane protein</topology>
    </subcellularLocation>
</comment>
<keyword evidence="6 11" id="KW-1133">Transmembrane helix</keyword>
<keyword evidence="10" id="KW-0807">Transducer</keyword>
<sequence>MRKINTVLLLTNPAHLLHELSTENSLTMAWDNLTFNSDFILLGIFEHSPIYSFLTLLLAILTVVCVGNTVMVLLILQDAQLHTPMYVLLSQLSLMLISTTVPKMAVNFLSGRKSISLAGCGTQIFLYVSLLRVECFLLPAMAYDPHVAVCLPLRYPLLMSPKLCAFLEASSWILGLLDGIAVIIVAMSFPYCHGQEIPYFSCDVPALLTLSCKDSKTFEPMMIFCCAIVLLFPTATITASNTRVLLAVTCMGSGKCHRKAFATCSSHLMVVGMYYGAAMFIYMRSMSEWWPKRHKMVSAFYTILTPMLNPLIYSLCNREVSRAFRKLVGKQIMQSK</sequence>
<evidence type="ECO:0000256" key="2">
    <source>
        <dbReference type="ARBA" id="ARBA00022475"/>
    </source>
</evidence>
<dbReference type="Pfam" id="PF13853">
    <property type="entry name" value="7tm_4"/>
    <property type="match status" value="1"/>
</dbReference>
<evidence type="ECO:0000256" key="9">
    <source>
        <dbReference type="ARBA" id="ARBA00023170"/>
    </source>
</evidence>
<protein>
    <submittedName>
        <fullName evidence="13">Olfactory receptor 2M3</fullName>
    </submittedName>
</protein>
<keyword evidence="2" id="KW-1003">Cell membrane</keyword>
<dbReference type="PRINTS" id="PR00245">
    <property type="entry name" value="OLFACTORYR"/>
</dbReference>
<evidence type="ECO:0000256" key="11">
    <source>
        <dbReference type="SAM" id="Phobius"/>
    </source>
</evidence>
<evidence type="ECO:0000256" key="6">
    <source>
        <dbReference type="ARBA" id="ARBA00022989"/>
    </source>
</evidence>
<evidence type="ECO:0000256" key="1">
    <source>
        <dbReference type="ARBA" id="ARBA00004651"/>
    </source>
</evidence>
<feature type="transmembrane region" description="Helical" evidence="11">
    <location>
        <begin position="221"/>
        <end position="239"/>
    </location>
</feature>
<dbReference type="EMBL" id="KN121642">
    <property type="protein sequence ID" value="KFO35786.1"/>
    <property type="molecule type" value="Genomic_DNA"/>
</dbReference>
<dbReference type="GO" id="GO:0004984">
    <property type="term" value="F:olfactory receptor activity"/>
    <property type="evidence" value="ECO:0007669"/>
    <property type="project" value="InterPro"/>
</dbReference>
<proteinExistence type="predicted"/>
<evidence type="ECO:0000313" key="14">
    <source>
        <dbReference type="Proteomes" id="UP000028990"/>
    </source>
</evidence>
<reference evidence="13 14" key="1">
    <citation type="submission" date="2013-11" db="EMBL/GenBank/DDBJ databases">
        <title>The Damaraland mole rat (Fukomys damarensis) genome and evolution of African mole rats.</title>
        <authorList>
            <person name="Gladyshev V.N."/>
            <person name="Fang X."/>
        </authorList>
    </citation>
    <scope>NUCLEOTIDE SEQUENCE [LARGE SCALE GENOMIC DNA]</scope>
    <source>
        <tissue evidence="13">Liver</tissue>
    </source>
</reference>
<dbReference type="AlphaFoldDB" id="A0A091EJT9"/>
<dbReference type="Gene3D" id="1.20.1070.10">
    <property type="entry name" value="Rhodopsin 7-helix transmembrane proteins"/>
    <property type="match status" value="1"/>
</dbReference>
<evidence type="ECO:0000256" key="10">
    <source>
        <dbReference type="ARBA" id="ARBA00023224"/>
    </source>
</evidence>
<feature type="transmembrane region" description="Helical" evidence="11">
    <location>
        <begin position="85"/>
        <end position="104"/>
    </location>
</feature>
<evidence type="ECO:0000256" key="5">
    <source>
        <dbReference type="ARBA" id="ARBA00022725"/>
    </source>
</evidence>
<feature type="transmembrane region" description="Helical" evidence="11">
    <location>
        <begin position="53"/>
        <end position="76"/>
    </location>
</feature>
<keyword evidence="8 11" id="KW-0472">Membrane</keyword>
<dbReference type="GO" id="GO:0004930">
    <property type="term" value="F:G protein-coupled receptor activity"/>
    <property type="evidence" value="ECO:0007669"/>
    <property type="project" value="UniProtKB-KW"/>
</dbReference>
<evidence type="ECO:0000259" key="12">
    <source>
        <dbReference type="PROSITE" id="PS50262"/>
    </source>
</evidence>
<feature type="transmembrane region" description="Helical" evidence="11">
    <location>
        <begin position="163"/>
        <end position="189"/>
    </location>
</feature>
<evidence type="ECO:0000313" key="13">
    <source>
        <dbReference type="EMBL" id="KFO35786.1"/>
    </source>
</evidence>
<evidence type="ECO:0000256" key="7">
    <source>
        <dbReference type="ARBA" id="ARBA00023040"/>
    </source>
</evidence>
<dbReference type="SUPFAM" id="SSF81321">
    <property type="entry name" value="Family A G protein-coupled receptor-like"/>
    <property type="match status" value="1"/>
</dbReference>
<dbReference type="InterPro" id="IPR017452">
    <property type="entry name" value="GPCR_Rhodpsn_7TM"/>
</dbReference>
<dbReference type="Proteomes" id="UP000028990">
    <property type="component" value="Unassembled WGS sequence"/>
</dbReference>